<proteinExistence type="predicted"/>
<dbReference type="InParanoid" id="A0A0D0DDB6"/>
<dbReference type="Proteomes" id="UP000054538">
    <property type="component" value="Unassembled WGS sequence"/>
</dbReference>
<evidence type="ECO:0000313" key="1">
    <source>
        <dbReference type="EMBL" id="KIK78684.1"/>
    </source>
</evidence>
<dbReference type="HOGENOM" id="CLU_1835789_0_0_1"/>
<organism evidence="1 2">
    <name type="scientific">Paxillus rubicundulus Ve08.2h10</name>
    <dbReference type="NCBI Taxonomy" id="930991"/>
    <lineage>
        <taxon>Eukaryota</taxon>
        <taxon>Fungi</taxon>
        <taxon>Dikarya</taxon>
        <taxon>Basidiomycota</taxon>
        <taxon>Agaricomycotina</taxon>
        <taxon>Agaricomycetes</taxon>
        <taxon>Agaricomycetidae</taxon>
        <taxon>Boletales</taxon>
        <taxon>Paxilineae</taxon>
        <taxon>Paxillaceae</taxon>
        <taxon>Paxillus</taxon>
    </lineage>
</organism>
<reference evidence="2" key="2">
    <citation type="submission" date="2015-01" db="EMBL/GenBank/DDBJ databases">
        <title>Evolutionary Origins and Diversification of the Mycorrhizal Mutualists.</title>
        <authorList>
            <consortium name="DOE Joint Genome Institute"/>
            <consortium name="Mycorrhizal Genomics Consortium"/>
            <person name="Kohler A."/>
            <person name="Kuo A."/>
            <person name="Nagy L.G."/>
            <person name="Floudas D."/>
            <person name="Copeland A."/>
            <person name="Barry K.W."/>
            <person name="Cichocki N."/>
            <person name="Veneault-Fourrey C."/>
            <person name="LaButti K."/>
            <person name="Lindquist E.A."/>
            <person name="Lipzen A."/>
            <person name="Lundell T."/>
            <person name="Morin E."/>
            <person name="Murat C."/>
            <person name="Riley R."/>
            <person name="Ohm R."/>
            <person name="Sun H."/>
            <person name="Tunlid A."/>
            <person name="Henrissat B."/>
            <person name="Grigoriev I.V."/>
            <person name="Hibbett D.S."/>
            <person name="Martin F."/>
        </authorList>
    </citation>
    <scope>NUCLEOTIDE SEQUENCE [LARGE SCALE GENOMIC DNA]</scope>
    <source>
        <strain evidence="2">Ve08.2h10</strain>
    </source>
</reference>
<accession>A0A0D0DDB6</accession>
<protein>
    <submittedName>
        <fullName evidence="1">Uncharacterized protein</fullName>
    </submittedName>
</protein>
<dbReference type="AlphaFoldDB" id="A0A0D0DDB6"/>
<gene>
    <name evidence="1" type="ORF">PAXRUDRAFT_28565</name>
</gene>
<dbReference type="EMBL" id="KN826509">
    <property type="protein sequence ID" value="KIK78684.1"/>
    <property type="molecule type" value="Genomic_DNA"/>
</dbReference>
<keyword evidence="2" id="KW-1185">Reference proteome</keyword>
<reference evidence="1 2" key="1">
    <citation type="submission" date="2014-04" db="EMBL/GenBank/DDBJ databases">
        <authorList>
            <consortium name="DOE Joint Genome Institute"/>
            <person name="Kuo A."/>
            <person name="Kohler A."/>
            <person name="Jargeat P."/>
            <person name="Nagy L.G."/>
            <person name="Floudas D."/>
            <person name="Copeland A."/>
            <person name="Barry K.W."/>
            <person name="Cichocki N."/>
            <person name="Veneault-Fourrey C."/>
            <person name="LaButti K."/>
            <person name="Lindquist E.A."/>
            <person name="Lipzen A."/>
            <person name="Lundell T."/>
            <person name="Morin E."/>
            <person name="Murat C."/>
            <person name="Sun H."/>
            <person name="Tunlid A."/>
            <person name="Henrissat B."/>
            <person name="Grigoriev I.V."/>
            <person name="Hibbett D.S."/>
            <person name="Martin F."/>
            <person name="Nordberg H.P."/>
            <person name="Cantor M.N."/>
            <person name="Hua S.X."/>
        </authorList>
    </citation>
    <scope>NUCLEOTIDE SEQUENCE [LARGE SCALE GENOMIC DNA]</scope>
    <source>
        <strain evidence="1 2">Ve08.2h10</strain>
    </source>
</reference>
<evidence type="ECO:0000313" key="2">
    <source>
        <dbReference type="Proteomes" id="UP000054538"/>
    </source>
</evidence>
<name>A0A0D0DDB6_9AGAM</name>
<sequence length="140" mass="16054">MAFDNKKLGVISPHRHFQDVLEDIFCAESSEGLGESLGAMVLWEESWGPVQEVGYKGVWGQVEVKHEVHFRKWGPKTGVLAKDLQWEWSWIHGRRGAAIVPSEVKLSVIDADVEFKNVMKEEDDNFVCQGNKWPFKALWE</sequence>